<name>A0A7L2U7K5_BALRX</name>
<dbReference type="PRINTS" id="PR00762">
    <property type="entry name" value="CLCHANNEL"/>
</dbReference>
<evidence type="ECO:0000256" key="7">
    <source>
        <dbReference type="SAM" id="Phobius"/>
    </source>
</evidence>
<dbReference type="Proteomes" id="UP000528411">
    <property type="component" value="Unassembled WGS sequence"/>
</dbReference>
<keyword evidence="6 7" id="KW-0472">Membrane</keyword>
<evidence type="ECO:0000256" key="1">
    <source>
        <dbReference type="ARBA" id="ARBA00004141"/>
    </source>
</evidence>
<feature type="non-terminal residue" evidence="8">
    <location>
        <position position="372"/>
    </location>
</feature>
<keyword evidence="9" id="KW-1185">Reference proteome</keyword>
<accession>A0A7L2U7K5</accession>
<organism evidence="8 9">
    <name type="scientific">Balaeniceps rex</name>
    <name type="common">Shoebill</name>
    <dbReference type="NCBI Taxonomy" id="33584"/>
    <lineage>
        <taxon>Eukaryota</taxon>
        <taxon>Metazoa</taxon>
        <taxon>Chordata</taxon>
        <taxon>Craniata</taxon>
        <taxon>Vertebrata</taxon>
        <taxon>Euteleostomi</taxon>
        <taxon>Archelosauria</taxon>
        <taxon>Archosauria</taxon>
        <taxon>Dinosauria</taxon>
        <taxon>Saurischia</taxon>
        <taxon>Theropoda</taxon>
        <taxon>Coelurosauria</taxon>
        <taxon>Aves</taxon>
        <taxon>Neognathae</taxon>
        <taxon>Neoaves</taxon>
        <taxon>Aequornithes</taxon>
        <taxon>Pelecaniformes</taxon>
        <taxon>Balaenicipitidae</taxon>
        <taxon>Balaeniceps</taxon>
    </lineage>
</organism>
<dbReference type="GO" id="GO:0016020">
    <property type="term" value="C:membrane"/>
    <property type="evidence" value="ECO:0007669"/>
    <property type="project" value="UniProtKB-SubCell"/>
</dbReference>
<evidence type="ECO:0000256" key="4">
    <source>
        <dbReference type="ARBA" id="ARBA00022989"/>
    </source>
</evidence>
<keyword evidence="3" id="KW-0677">Repeat</keyword>
<feature type="transmembrane region" description="Helical" evidence="7">
    <location>
        <begin position="309"/>
        <end position="330"/>
    </location>
</feature>
<evidence type="ECO:0000313" key="8">
    <source>
        <dbReference type="EMBL" id="NXS41498.1"/>
    </source>
</evidence>
<proteinExistence type="predicted"/>
<dbReference type="InterPro" id="IPR051280">
    <property type="entry name" value="Cl-channel/antiporter"/>
</dbReference>
<dbReference type="OrthoDB" id="428525at2759"/>
<feature type="non-terminal residue" evidence="8">
    <location>
        <position position="1"/>
    </location>
</feature>
<evidence type="ECO:0000256" key="3">
    <source>
        <dbReference type="ARBA" id="ARBA00022737"/>
    </source>
</evidence>
<feature type="transmembrane region" description="Helical" evidence="7">
    <location>
        <begin position="128"/>
        <end position="154"/>
    </location>
</feature>
<feature type="transmembrane region" description="Helical" evidence="7">
    <location>
        <begin position="178"/>
        <end position="201"/>
    </location>
</feature>
<dbReference type="PANTHER" id="PTHR11689:SF89">
    <property type="entry name" value="CHLORIDE CHANNEL PROTEIN"/>
    <property type="match status" value="1"/>
</dbReference>
<feature type="transmembrane region" description="Helical" evidence="7">
    <location>
        <begin position="342"/>
        <end position="368"/>
    </location>
</feature>
<keyword evidence="5" id="KW-0129">CBS domain</keyword>
<dbReference type="GO" id="GO:0015108">
    <property type="term" value="F:chloride transmembrane transporter activity"/>
    <property type="evidence" value="ECO:0007669"/>
    <property type="project" value="InterPro"/>
</dbReference>
<comment type="subcellular location">
    <subcellularLocation>
        <location evidence="1">Membrane</location>
        <topology evidence="1">Multi-pass membrane protein</topology>
    </subcellularLocation>
</comment>
<dbReference type="Pfam" id="PF00654">
    <property type="entry name" value="Voltage_CLC"/>
    <property type="match status" value="1"/>
</dbReference>
<evidence type="ECO:0000313" key="9">
    <source>
        <dbReference type="Proteomes" id="UP000528411"/>
    </source>
</evidence>
<feature type="transmembrane region" description="Helical" evidence="7">
    <location>
        <begin position="31"/>
        <end position="48"/>
    </location>
</feature>
<reference evidence="8 9" key="1">
    <citation type="submission" date="2019-09" db="EMBL/GenBank/DDBJ databases">
        <title>Bird 10,000 Genomes (B10K) Project - Family phase.</title>
        <authorList>
            <person name="Zhang G."/>
        </authorList>
    </citation>
    <scope>NUCLEOTIDE SEQUENCE [LARGE SCALE GENOMIC DNA]</scope>
    <source>
        <strain evidence="8">B10K-DU-012-56</strain>
    </source>
</reference>
<dbReference type="Gene3D" id="1.10.3080.10">
    <property type="entry name" value="Clc chloride channel"/>
    <property type="match status" value="1"/>
</dbReference>
<protein>
    <submittedName>
        <fullName evidence="8">CLCB protein</fullName>
    </submittedName>
</protein>
<evidence type="ECO:0000256" key="5">
    <source>
        <dbReference type="ARBA" id="ARBA00023122"/>
    </source>
</evidence>
<comment type="caution">
    <text evidence="8">The sequence shown here is derived from an EMBL/GenBank/DDBJ whole genome shotgun (WGS) entry which is preliminary data.</text>
</comment>
<dbReference type="SUPFAM" id="SSF81340">
    <property type="entry name" value="Clc chloride channel"/>
    <property type="match status" value="1"/>
</dbReference>
<keyword evidence="2 7" id="KW-0812">Transmembrane</keyword>
<dbReference type="EMBL" id="VYZW01015076">
    <property type="protein sequence ID" value="NXS41498.1"/>
    <property type="molecule type" value="Genomic_DNA"/>
</dbReference>
<evidence type="ECO:0000256" key="6">
    <source>
        <dbReference type="ARBA" id="ARBA00023136"/>
    </source>
</evidence>
<dbReference type="InterPro" id="IPR001807">
    <property type="entry name" value="ClC"/>
</dbReference>
<gene>
    <name evidence="8" type="primary">Clcb</name>
    <name evidence="8" type="ORF">BALREX_R12153</name>
</gene>
<feature type="transmembrane region" description="Helical" evidence="7">
    <location>
        <begin position="93"/>
        <end position="116"/>
    </location>
</feature>
<dbReference type="AlphaFoldDB" id="A0A7L2U7K5"/>
<feature type="transmembrane region" description="Helical" evidence="7">
    <location>
        <begin position="277"/>
        <end position="297"/>
    </location>
</feature>
<keyword evidence="4 7" id="KW-1133">Transmembrane helix</keyword>
<dbReference type="InterPro" id="IPR014743">
    <property type="entry name" value="Cl-channel_core"/>
</dbReference>
<sequence length="372" mass="40332">FFCPAGSPCGLPEIIGYLNGTSIQHLFNIKTFLGTFVSCVLAVASGLFCGPEGPMIHLGALLGCGLSQLQSDTLGVHLQIFTRFRNSADKRSFITAGAGAGIASVFHAPIGGLLFTLEEVSSFWDIRLAWQTFFCCLMATFTTDLLSSSLYGFVYRGHFGFFEAEKRILFWNLLDMNVLAFIPTILLGMLGGLLGALFVSLNIKINKLRMHFFNSIPKLSLRKTSRLLETVLILVRILLMFCMSPHLFLCVAAAALLVENGKQGIAYLFKRGAHEEFGYTSLCTALAFYFILSCWTAGSAVASGLVIPMLYTGALYGRIIGLILVSIFGVQTNEHGAWIDPGLFAAVGAASFFSGVSRLTISLTVLMVSMLS</sequence>
<feature type="transmembrane region" description="Helical" evidence="7">
    <location>
        <begin position="231"/>
        <end position="257"/>
    </location>
</feature>
<evidence type="ECO:0000256" key="2">
    <source>
        <dbReference type="ARBA" id="ARBA00022692"/>
    </source>
</evidence>
<dbReference type="PANTHER" id="PTHR11689">
    <property type="entry name" value="CHLORIDE CHANNEL PROTEIN CLC FAMILY MEMBER"/>
    <property type="match status" value="1"/>
</dbReference>